<protein>
    <submittedName>
        <fullName evidence="1">Uncharacterized protein</fullName>
    </submittedName>
</protein>
<organism evidence="1 2">
    <name type="scientific">Anopheles quadriannulatus</name>
    <name type="common">Mosquito</name>
    <dbReference type="NCBI Taxonomy" id="34691"/>
    <lineage>
        <taxon>Eukaryota</taxon>
        <taxon>Metazoa</taxon>
        <taxon>Ecdysozoa</taxon>
        <taxon>Arthropoda</taxon>
        <taxon>Hexapoda</taxon>
        <taxon>Insecta</taxon>
        <taxon>Pterygota</taxon>
        <taxon>Neoptera</taxon>
        <taxon>Endopterygota</taxon>
        <taxon>Diptera</taxon>
        <taxon>Nematocera</taxon>
        <taxon>Culicoidea</taxon>
        <taxon>Culicidae</taxon>
        <taxon>Anophelinae</taxon>
        <taxon>Anopheles</taxon>
    </lineage>
</organism>
<dbReference type="Proteomes" id="UP000076407">
    <property type="component" value="Unassembled WGS sequence"/>
</dbReference>
<dbReference type="VEuPathDB" id="VectorBase:AQUA014535"/>
<evidence type="ECO:0000313" key="2">
    <source>
        <dbReference type="Proteomes" id="UP000076407"/>
    </source>
</evidence>
<keyword evidence="2" id="KW-1185">Reference proteome</keyword>
<name>A0A182XRR5_ANOQN</name>
<accession>A0A182XRR5</accession>
<sequence length="66" mass="7060">MKNPNDSTPVCTKLSGITRITFSSASVANPKAIEAFTRTIISPSFFAFTRNDTGFPTFGGTLTDLV</sequence>
<dbReference type="AlphaFoldDB" id="A0A182XRR5"/>
<dbReference type="EnsemblMetazoa" id="AQUA014535-RA">
    <property type="protein sequence ID" value="AQUA014535-PA"/>
    <property type="gene ID" value="AQUA014535"/>
</dbReference>
<proteinExistence type="predicted"/>
<reference evidence="1" key="1">
    <citation type="submission" date="2020-05" db="UniProtKB">
        <authorList>
            <consortium name="EnsemblMetazoa"/>
        </authorList>
    </citation>
    <scope>IDENTIFICATION</scope>
    <source>
        <strain evidence="1">SANGQUA</strain>
    </source>
</reference>
<evidence type="ECO:0000313" key="1">
    <source>
        <dbReference type="EnsemblMetazoa" id="AQUA014535-PA"/>
    </source>
</evidence>